<dbReference type="AlphaFoldDB" id="A0A6B0TVP9"/>
<accession>A0A6B0TVP9</accession>
<keyword evidence="1" id="KW-0732">Signal</keyword>
<protein>
    <submittedName>
        <fullName evidence="2">Putative secreted protein</fullName>
    </submittedName>
</protein>
<evidence type="ECO:0000313" key="2">
    <source>
        <dbReference type="EMBL" id="MXU83408.1"/>
    </source>
</evidence>
<reference evidence="2" key="1">
    <citation type="submission" date="2019-12" db="EMBL/GenBank/DDBJ databases">
        <title>An insight into the sialome of adult female Ixodes ricinus ticks feeding for 6 days.</title>
        <authorList>
            <person name="Perner J."/>
            <person name="Ribeiro J.M.C."/>
        </authorList>
    </citation>
    <scope>NUCLEOTIDE SEQUENCE</scope>
    <source>
        <strain evidence="2">Semi-engorged</strain>
        <tissue evidence="2">Salivary glands</tissue>
    </source>
</reference>
<evidence type="ECO:0000256" key="1">
    <source>
        <dbReference type="SAM" id="SignalP"/>
    </source>
</evidence>
<feature type="chain" id="PRO_5025486963" evidence="1">
    <location>
        <begin position="25"/>
        <end position="75"/>
    </location>
</feature>
<feature type="signal peptide" evidence="1">
    <location>
        <begin position="1"/>
        <end position="24"/>
    </location>
</feature>
<dbReference type="EMBL" id="GIFC01001325">
    <property type="protein sequence ID" value="MXU83408.1"/>
    <property type="molecule type" value="Transcribed_RNA"/>
</dbReference>
<organism evidence="2">
    <name type="scientific">Ixodes ricinus</name>
    <name type="common">Common tick</name>
    <name type="synonym">Acarus ricinus</name>
    <dbReference type="NCBI Taxonomy" id="34613"/>
    <lineage>
        <taxon>Eukaryota</taxon>
        <taxon>Metazoa</taxon>
        <taxon>Ecdysozoa</taxon>
        <taxon>Arthropoda</taxon>
        <taxon>Chelicerata</taxon>
        <taxon>Arachnida</taxon>
        <taxon>Acari</taxon>
        <taxon>Parasitiformes</taxon>
        <taxon>Ixodida</taxon>
        <taxon>Ixodoidea</taxon>
        <taxon>Ixodidae</taxon>
        <taxon>Ixodinae</taxon>
        <taxon>Ixodes</taxon>
    </lineage>
</organism>
<name>A0A6B0TVP9_IXORI</name>
<sequence>MIRKYCLMLFRAATLCSAPECTLGHALALVPSSLELARGVLFESRSNMFVKMSLSFSLDTTPIHEEDTNVTKVDV</sequence>
<proteinExistence type="predicted"/>